<dbReference type="SUPFAM" id="SSF53254">
    <property type="entry name" value="Phosphoglycerate mutase-like"/>
    <property type="match status" value="1"/>
</dbReference>
<organism evidence="1 2">
    <name type="scientific">Pacificimonas flava</name>
    <dbReference type="NCBI Taxonomy" id="1234595"/>
    <lineage>
        <taxon>Bacteria</taxon>
        <taxon>Pseudomonadati</taxon>
        <taxon>Pseudomonadota</taxon>
        <taxon>Alphaproteobacteria</taxon>
        <taxon>Sphingomonadales</taxon>
        <taxon>Sphingosinicellaceae</taxon>
        <taxon>Pacificimonas</taxon>
    </lineage>
</organism>
<sequence>MALIFLRHAPIRDAAGLCYGQFDVAAEPVGAAELASLAASLGKPARILTSPLSRCQDLALPLGRHLGQSPIVDVRLAEMDFGRWEGRPWTEIPRSEIDEWAADVEGARPHRGESVAMLGARVSDFIRDVQGRAGDSLVVTHLGVVRAALRAVGRVDALETRLGFCEALRLEETLE</sequence>
<dbReference type="RefSeq" id="WP_008602186.1">
    <property type="nucleotide sequence ID" value="NZ_AMRV01000005.1"/>
</dbReference>
<dbReference type="Pfam" id="PF00300">
    <property type="entry name" value="His_Phos_1"/>
    <property type="match status" value="1"/>
</dbReference>
<name>M2U4E6_9SPHN</name>
<keyword evidence="2" id="KW-1185">Reference proteome</keyword>
<protein>
    <submittedName>
        <fullName evidence="1">Alpha-ribazole-5'-phosphate phosphatase</fullName>
    </submittedName>
</protein>
<gene>
    <name evidence="1" type="ORF">C725_1873</name>
</gene>
<dbReference type="InterPro" id="IPR029033">
    <property type="entry name" value="His_PPase_superfam"/>
</dbReference>
<dbReference type="SMART" id="SM00855">
    <property type="entry name" value="PGAM"/>
    <property type="match status" value="1"/>
</dbReference>
<dbReference type="Gene3D" id="3.40.50.1240">
    <property type="entry name" value="Phosphoglycerate mutase-like"/>
    <property type="match status" value="1"/>
</dbReference>
<dbReference type="OrthoDB" id="5449373at2"/>
<proteinExistence type="predicted"/>
<dbReference type="InterPro" id="IPR013078">
    <property type="entry name" value="His_Pase_superF_clade-1"/>
</dbReference>
<dbReference type="Proteomes" id="UP000011717">
    <property type="component" value="Unassembled WGS sequence"/>
</dbReference>
<dbReference type="EMBL" id="AMRV01000005">
    <property type="protein sequence ID" value="EMD82833.1"/>
    <property type="molecule type" value="Genomic_DNA"/>
</dbReference>
<evidence type="ECO:0000313" key="2">
    <source>
        <dbReference type="Proteomes" id="UP000011717"/>
    </source>
</evidence>
<comment type="caution">
    <text evidence="1">The sequence shown here is derived from an EMBL/GenBank/DDBJ whole genome shotgun (WGS) entry which is preliminary data.</text>
</comment>
<evidence type="ECO:0000313" key="1">
    <source>
        <dbReference type="EMBL" id="EMD82833.1"/>
    </source>
</evidence>
<dbReference type="AlphaFoldDB" id="M2U4E6"/>
<accession>M2U4E6</accession>
<reference evidence="1 2" key="1">
    <citation type="journal article" date="2013" name="Genome Announc.">
        <title>Draft Genome Sequence of Strain JLT2015T, Belonging to the Family Sphingomonadaceae of the Alphaproteobacteria.</title>
        <authorList>
            <person name="Tang K."/>
            <person name="Liu K."/>
            <person name="Li S."/>
            <person name="Jiao N."/>
        </authorList>
    </citation>
    <scope>NUCLEOTIDE SEQUENCE [LARGE SCALE GENOMIC DNA]</scope>
    <source>
        <strain evidence="1 2">JLT2015</strain>
    </source>
</reference>